<dbReference type="SUPFAM" id="SSF56935">
    <property type="entry name" value="Porins"/>
    <property type="match status" value="1"/>
</dbReference>
<gene>
    <name evidence="3" type="ORF">J0656_04990</name>
</gene>
<dbReference type="InterPro" id="IPR025388">
    <property type="entry name" value="Alginate_export_dom"/>
</dbReference>
<sequence>MKFFNKKRLLVCLCLMGVHFSFAQFVVDGQFRPRTEYRNGFGSLMSDASDPGFATATRIRLNTDYQTEKYRFYLSLQDVFVWGENRQLQPEDENNSFAVFEAWAQLELGSGWSAKLGRQVLSYDDQRILGEVDWTQQARNHDAALIQYSKDSFVIDAAFAFNQDFDNPSGFQSIGNTYNTMGFFSYKTMQMLYLKQEWESFAASLLMLNNGFQNFDGNDTANGVSNLQTLGAHLAYKKGDFRLAANAFLQTGERQGELDVKGAYLLGFDASYKASNTIGLGAGFEIISGNDGQVEGETSAFFPLYGTNHKFNGFMDYFYVGNHANSIGLFDVHISTNIKLGEKSSLLAKVLNFRGEQDLPTGENSLGTEVDLVFTQKFNGYALKVGYSQLFPADGMYELKAVAETDAASTQNWAWAMLIIKPKLFSTNKEN</sequence>
<evidence type="ECO:0000313" key="3">
    <source>
        <dbReference type="EMBL" id="MBO0353365.1"/>
    </source>
</evidence>
<evidence type="ECO:0000313" key="4">
    <source>
        <dbReference type="Proteomes" id="UP000664044"/>
    </source>
</evidence>
<feature type="chain" id="PRO_5046857743" evidence="1">
    <location>
        <begin position="24"/>
        <end position="431"/>
    </location>
</feature>
<proteinExistence type="predicted"/>
<evidence type="ECO:0000256" key="1">
    <source>
        <dbReference type="SAM" id="SignalP"/>
    </source>
</evidence>
<dbReference type="EMBL" id="JAFLNL010000002">
    <property type="protein sequence ID" value="MBO0353365.1"/>
    <property type="molecule type" value="Genomic_DNA"/>
</dbReference>
<evidence type="ECO:0000259" key="2">
    <source>
        <dbReference type="Pfam" id="PF13372"/>
    </source>
</evidence>
<keyword evidence="4" id="KW-1185">Reference proteome</keyword>
<comment type="caution">
    <text evidence="3">The sequence shown here is derived from an EMBL/GenBank/DDBJ whole genome shotgun (WGS) entry which is preliminary data.</text>
</comment>
<dbReference type="Proteomes" id="UP000664044">
    <property type="component" value="Unassembled WGS sequence"/>
</dbReference>
<accession>A0ABS3G1W4</accession>
<protein>
    <submittedName>
        <fullName evidence="3">Alginate export family protein</fullName>
    </submittedName>
</protein>
<feature type="domain" description="Alginate export" evidence="2">
    <location>
        <begin position="29"/>
        <end position="344"/>
    </location>
</feature>
<keyword evidence="1" id="KW-0732">Signal</keyword>
<dbReference type="RefSeq" id="WP_207031981.1">
    <property type="nucleotide sequence ID" value="NZ_JAFLNL010000002.1"/>
</dbReference>
<dbReference type="Pfam" id="PF13372">
    <property type="entry name" value="Alginate_exp"/>
    <property type="match status" value="1"/>
</dbReference>
<name>A0ABS3G1W4_9FLAO</name>
<feature type="signal peptide" evidence="1">
    <location>
        <begin position="1"/>
        <end position="23"/>
    </location>
</feature>
<organism evidence="3 4">
    <name type="scientific">Flagellimonas aurea</name>
    <dbReference type="NCBI Taxonomy" id="2915619"/>
    <lineage>
        <taxon>Bacteria</taxon>
        <taxon>Pseudomonadati</taxon>
        <taxon>Bacteroidota</taxon>
        <taxon>Flavobacteriia</taxon>
        <taxon>Flavobacteriales</taxon>
        <taxon>Flavobacteriaceae</taxon>
        <taxon>Flagellimonas</taxon>
    </lineage>
</organism>
<reference evidence="3 4" key="1">
    <citation type="submission" date="2021-03" db="EMBL/GenBank/DDBJ databases">
        <title>Muricauda lutimaris sp. nov. and Muricauda ruestringensis sp. nov, two marine members of the Flavobacteriaceae isolated from deep sea sediments of Western Pacific.</title>
        <authorList>
            <person name="Zhao S."/>
            <person name="Liu R."/>
        </authorList>
    </citation>
    <scope>NUCLEOTIDE SEQUENCE [LARGE SCALE GENOMIC DNA]</scope>
    <source>
        <strain evidence="3 4">BC31-1-A7</strain>
    </source>
</reference>